<dbReference type="Proteomes" id="UP000728032">
    <property type="component" value="Unassembled WGS sequence"/>
</dbReference>
<name>A0A7R9M098_9ACAR</name>
<gene>
    <name evidence="1" type="ORF">ONB1V03_LOCUS7583</name>
</gene>
<dbReference type="EMBL" id="CAJPVJ010003919">
    <property type="protein sequence ID" value="CAG2168089.1"/>
    <property type="molecule type" value="Genomic_DNA"/>
</dbReference>
<accession>A0A7R9M098</accession>
<proteinExistence type="predicted"/>
<reference evidence="1" key="1">
    <citation type="submission" date="2020-11" db="EMBL/GenBank/DDBJ databases">
        <authorList>
            <person name="Tran Van P."/>
        </authorList>
    </citation>
    <scope>NUCLEOTIDE SEQUENCE</scope>
</reference>
<dbReference type="EMBL" id="OC918744">
    <property type="protein sequence ID" value="CAD7650002.1"/>
    <property type="molecule type" value="Genomic_DNA"/>
</dbReference>
<keyword evidence="2" id="KW-1185">Reference proteome</keyword>
<sequence>MDCLKGYKDLDKILNVVNEKKSDISECITSYEKAKQSLPHPTRDEQDNIYKITEDDKKGAEGMAILYCDKCSDPDTEKMITAFKTCTEKCKIFGKFVEISNKLKDNKNECIKSVLTTMKGMSEPSADEEKLFNDCFKDLKAHPELFKKCKFT</sequence>
<dbReference type="AlphaFoldDB" id="A0A7R9M098"/>
<dbReference type="OrthoDB" id="10507734at2759"/>
<evidence type="ECO:0000313" key="1">
    <source>
        <dbReference type="EMBL" id="CAD7650002.1"/>
    </source>
</evidence>
<evidence type="ECO:0000313" key="2">
    <source>
        <dbReference type="Proteomes" id="UP000728032"/>
    </source>
</evidence>
<organism evidence="1">
    <name type="scientific">Oppiella nova</name>
    <dbReference type="NCBI Taxonomy" id="334625"/>
    <lineage>
        <taxon>Eukaryota</taxon>
        <taxon>Metazoa</taxon>
        <taxon>Ecdysozoa</taxon>
        <taxon>Arthropoda</taxon>
        <taxon>Chelicerata</taxon>
        <taxon>Arachnida</taxon>
        <taxon>Acari</taxon>
        <taxon>Acariformes</taxon>
        <taxon>Sarcoptiformes</taxon>
        <taxon>Oribatida</taxon>
        <taxon>Brachypylina</taxon>
        <taxon>Oppioidea</taxon>
        <taxon>Oppiidae</taxon>
        <taxon>Oppiella</taxon>
    </lineage>
</organism>
<protein>
    <submittedName>
        <fullName evidence="1">Uncharacterized protein</fullName>
    </submittedName>
</protein>